<dbReference type="Proteomes" id="UP000598996">
    <property type="component" value="Unassembled WGS sequence"/>
</dbReference>
<sequence>MIGGRYEGASQRFSLELRVEPDLSVVSGDVALTGADPAYLASFRTDTGILTLGHPWPMACLAGNGTATRGHVTVRERPGDTLDVELKLDGPLNGLEFGVLVEASLRRTGAELRRLGVETEYEQRVARPGPVQFGGAAVTFEECFRRAGIEVLPAGDESTIPARNGGWEWNDANLYGVLDTLDRFKREAAQRAQRPLAAPAWQLQLLMLSRSTRDNLYGVMFDLDGKLPRQGCAVFAEEIREHQPERQVIHTIAHEVGHALNLTHRFEPSIGRDHSTSFMNYPWAYLGGDREDEYWQKADYTFDPDELAFLRHGTRPAVMPGGAAFHSHDYWSLAPGGHPPYVPDQPTPGLALTLVPPEGGPYFAFGQPVQLTVSLANSTGAPIWLPAGILDIKAGYLGVAVQRMTGTVPVPAAAEAFVPMTQRCLSFTSDNTELPDGFVKDENISVWFGANGFAVAEPGGYRLTPILNLPGRAGRPPRVVVGRPLTIRVAYPKTADDERHAVELLEPEVGAWLALGGGNACGGAAGTVQAIQEERATRFGVHDPLAASLTRTLGIHFSRSYLTADARRQFTPGPTDDTRAVRLLSRLVADPDAMSRFDRVTAAATRSLATKVRQR</sequence>
<comment type="caution">
    <text evidence="1">The sequence shown here is derived from an EMBL/GenBank/DDBJ whole genome shotgun (WGS) entry which is preliminary data.</text>
</comment>
<keyword evidence="2" id="KW-1185">Reference proteome</keyword>
<proteinExistence type="predicted"/>
<evidence type="ECO:0000313" key="1">
    <source>
        <dbReference type="EMBL" id="MBL7258132.1"/>
    </source>
</evidence>
<dbReference type="EMBL" id="JAENHO010000008">
    <property type="protein sequence ID" value="MBL7258132.1"/>
    <property type="molecule type" value="Genomic_DNA"/>
</dbReference>
<gene>
    <name evidence="1" type="ORF">JKJ07_27880</name>
</gene>
<dbReference type="RefSeq" id="WP_202994771.1">
    <property type="nucleotide sequence ID" value="NZ_JAENHO010000008.1"/>
</dbReference>
<organism evidence="1 2">
    <name type="scientific">Paractinoplanes lichenicola</name>
    <dbReference type="NCBI Taxonomy" id="2802976"/>
    <lineage>
        <taxon>Bacteria</taxon>
        <taxon>Bacillati</taxon>
        <taxon>Actinomycetota</taxon>
        <taxon>Actinomycetes</taxon>
        <taxon>Micromonosporales</taxon>
        <taxon>Micromonosporaceae</taxon>
        <taxon>Paractinoplanes</taxon>
    </lineage>
</organism>
<name>A0ABS1VUL8_9ACTN</name>
<dbReference type="SUPFAM" id="SSF55486">
    <property type="entry name" value="Metalloproteases ('zincins'), catalytic domain"/>
    <property type="match status" value="1"/>
</dbReference>
<accession>A0ABS1VUL8</accession>
<protein>
    <submittedName>
        <fullName evidence="1">Uncharacterized protein</fullName>
    </submittedName>
</protein>
<reference evidence="1 2" key="1">
    <citation type="submission" date="2021-01" db="EMBL/GenBank/DDBJ databases">
        <title>Actinoplanes sp. nov. LDG1-01 isolated from lichen.</title>
        <authorList>
            <person name="Saeng-In P."/>
            <person name="Phongsopitanun W."/>
            <person name="Kanchanasin P."/>
            <person name="Yuki M."/>
            <person name="Kudo T."/>
            <person name="Ohkuma M."/>
            <person name="Tanasupawat S."/>
        </authorList>
    </citation>
    <scope>NUCLEOTIDE SEQUENCE [LARGE SCALE GENOMIC DNA]</scope>
    <source>
        <strain evidence="1 2">LDG1-01</strain>
    </source>
</reference>
<evidence type="ECO:0000313" key="2">
    <source>
        <dbReference type="Proteomes" id="UP000598996"/>
    </source>
</evidence>